<name>A0A1B1IWS5_9CAUD</name>
<organism evidence="1 2">
    <name type="scientific">uncultured phage_Deep-GF0-KM16-C193</name>
    <dbReference type="NCBI Taxonomy" id="2740799"/>
    <lineage>
        <taxon>Viruses</taxon>
        <taxon>Duplodnaviria</taxon>
        <taxon>Heunggongvirae</taxon>
        <taxon>Uroviricota</taxon>
        <taxon>Caudoviricetes</taxon>
        <taxon>Autographivirales</taxon>
        <taxon>Stupnyavirus</taxon>
        <taxon>Stupnyavirus KM16C193</taxon>
    </lineage>
</organism>
<dbReference type="KEGG" id="vg:76971357"/>
<accession>A0A1B1IWS5</accession>
<reference evidence="1 2" key="1">
    <citation type="submission" date="2015-11" db="EMBL/GenBank/DDBJ databases">
        <title>Genomes of Abundant and Widespread Viruses from the Deep Ocean.</title>
        <authorList>
            <person name="Mizuno C.M."/>
            <person name="Ghai R."/>
            <person name="Saghai A."/>
            <person name="Lopez-Garcia P."/>
            <person name="Rodriguez-Valera F."/>
        </authorList>
    </citation>
    <scope>NUCLEOTIDE SEQUENCE [LARGE SCALE GENOMIC DNA]</scope>
</reference>
<dbReference type="RefSeq" id="YP_009811034.1">
    <property type="nucleotide sequence ID" value="NC_048051.1"/>
</dbReference>
<protein>
    <submittedName>
        <fullName evidence="1">Tail tubular protein B</fullName>
    </submittedName>
</protein>
<keyword evidence="2" id="KW-1185">Reference proteome</keyword>
<dbReference type="EMBL" id="KT997876">
    <property type="protein sequence ID" value="ANS05737.1"/>
    <property type="molecule type" value="Genomic_DNA"/>
</dbReference>
<dbReference type="GeneID" id="76971357"/>
<dbReference type="InterPro" id="IPR058003">
    <property type="entry name" value="Phage_gp12"/>
</dbReference>
<evidence type="ECO:0000313" key="2">
    <source>
        <dbReference type="Proteomes" id="UP000504848"/>
    </source>
</evidence>
<evidence type="ECO:0000313" key="1">
    <source>
        <dbReference type="EMBL" id="ANS05737.1"/>
    </source>
</evidence>
<proteinExistence type="predicted"/>
<sequence length="791" mass="85719">MPLIARTIPNLVQGISQQPEILRLSSQATEQINGFSSVVEGLKKRPPATYVAKLTGSSLANSYVHTINRDTSERYIVVLTNGTIAVYDITGTAKTVVSQTNATNYLSSSDPKSDFVCVTVADYTYILNKTKTAAMAATTSAAKIEQAVYSVLQGINSTKYSVTVDATTYNFTSSNTNTESIRDGLFSAMGTISGITLAKIGNSSFSIIKASGTLAVSASDGYGDDASQIVGDTVQNFSDLPAPAINNMVVEVTGDATTSFDNYFVKYDEANDVWDETVAPATKTTIDEDLMPHVLIRTADGNFRFTQVDGSTYTISATDYDVPSWGTRTVGDLDSSPDPSFIGKKINDIFFHKNRLGFIADENVIMSRSGEFFQFFNETVTQTLDTDPVDVASTSKKVAILRHAISFDEDLLLFSDQTQFILTGGQTLTASNVSINTTTEFETSTTSKPIGAGANVFFAFNKGSYTGIREFYIASDTDTKKADDITANVPKYLPSNIFKLASATNENILVALSSNSADQNALYIYQYYVSDRKRLQSAWHKWTFGTSSTDKILNVDFIENTLYIVNERSDGVYLESIDISPAVVDASATYLTYLDRKLQDDTTGVTVSYSAGTDLTTIVLPYTITNTMKVVGRVGGSNTAGQSITTASQSGTNITISGNYSSANLWIGEQYEFSFVFSQQFIQIADSAGSRISVKEGRLQIRNWDVSYNDTGYFTTEVVPVGRDTSTATFTGLITGSGALGTVGLEDGDFKFAVQSENDKLTVSLKNDSHLPSNFINASWQGYYVTSSARI</sequence>
<dbReference type="Proteomes" id="UP000504848">
    <property type="component" value="Segment"/>
</dbReference>
<dbReference type="Pfam" id="PF25675">
    <property type="entry name" value="Phage_nozzle"/>
    <property type="match status" value="1"/>
</dbReference>